<dbReference type="CDD" id="cd17557">
    <property type="entry name" value="REC_Rcp-like"/>
    <property type="match status" value="1"/>
</dbReference>
<dbReference type="GO" id="GO:0000160">
    <property type="term" value="P:phosphorelay signal transduction system"/>
    <property type="evidence" value="ECO:0007669"/>
    <property type="project" value="InterPro"/>
</dbReference>
<dbReference type="InterPro" id="IPR011006">
    <property type="entry name" value="CheY-like_superfamily"/>
</dbReference>
<dbReference type="Gene3D" id="3.40.50.2300">
    <property type="match status" value="1"/>
</dbReference>
<dbReference type="SUPFAM" id="SSF52172">
    <property type="entry name" value="CheY-like"/>
    <property type="match status" value="1"/>
</dbReference>
<keyword evidence="4" id="KW-1185">Reference proteome</keyword>
<dbReference type="Proteomes" id="UP000218899">
    <property type="component" value="Chromosome"/>
</dbReference>
<evidence type="ECO:0000313" key="3">
    <source>
        <dbReference type="EMBL" id="BAU47172.1"/>
    </source>
</evidence>
<protein>
    <submittedName>
        <fullName evidence="3">Chemotaxis protein CheY</fullName>
    </submittedName>
</protein>
<dbReference type="SMART" id="SM00448">
    <property type="entry name" value="REC"/>
    <property type="match status" value="1"/>
</dbReference>
<dbReference type="PANTHER" id="PTHR44520">
    <property type="entry name" value="RESPONSE REGULATOR RCP1-RELATED"/>
    <property type="match status" value="1"/>
</dbReference>
<feature type="domain" description="Response regulatory" evidence="2">
    <location>
        <begin position="16"/>
        <end position="141"/>
    </location>
</feature>
<evidence type="ECO:0000313" key="4">
    <source>
        <dbReference type="Proteomes" id="UP000218899"/>
    </source>
</evidence>
<evidence type="ECO:0000256" key="1">
    <source>
        <dbReference type="PROSITE-ProRule" id="PRU00169"/>
    </source>
</evidence>
<reference evidence="3 4" key="1">
    <citation type="submission" date="2015-08" db="EMBL/GenBank/DDBJ databases">
        <title>Complete genome sequence of Sulfurifustis variabilis.</title>
        <authorList>
            <person name="Miura A."/>
            <person name="Kojima H."/>
            <person name="Fukui M."/>
        </authorList>
    </citation>
    <scope>NUCLEOTIDE SEQUENCE [LARGE SCALE GENOMIC DNA]</scope>
    <source>
        <strain evidence="4">skN76</strain>
    </source>
</reference>
<feature type="modified residue" description="4-aspartylphosphate" evidence="1">
    <location>
        <position position="74"/>
    </location>
</feature>
<dbReference type="InterPro" id="IPR052893">
    <property type="entry name" value="TCS_response_regulator"/>
</dbReference>
<dbReference type="OrthoDB" id="9800897at2"/>
<proteinExistence type="predicted"/>
<dbReference type="PROSITE" id="PS50110">
    <property type="entry name" value="RESPONSE_REGULATORY"/>
    <property type="match status" value="1"/>
</dbReference>
<evidence type="ECO:0000259" key="2">
    <source>
        <dbReference type="PROSITE" id="PS50110"/>
    </source>
</evidence>
<dbReference type="Pfam" id="PF00072">
    <property type="entry name" value="Response_reg"/>
    <property type="match status" value="1"/>
</dbReference>
<gene>
    <name evidence="3" type="ORF">SVA_0593</name>
</gene>
<keyword evidence="1" id="KW-0597">Phosphoprotein</keyword>
<accession>A0A1B4V3T8</accession>
<sequence length="154" mass="17349">MADSAARTWRPGRPAHILLVEDSPTDAMMVREILAQATVPSALHVVEDGLEALAFLRKENGYGDAPRPDLILLDLKLPRKNGQEVLAEIKSDERLRTIPVVVLTSSHEQSDVLDAYRHYANSYVTKPVDYARFAEAVRLIERFWLELATLAERD</sequence>
<dbReference type="RefSeq" id="WP_096458550.1">
    <property type="nucleotide sequence ID" value="NZ_AP014936.1"/>
</dbReference>
<dbReference type="PANTHER" id="PTHR44520:SF2">
    <property type="entry name" value="RESPONSE REGULATOR RCP1"/>
    <property type="match status" value="1"/>
</dbReference>
<organism evidence="3 4">
    <name type="scientific">Sulfurifustis variabilis</name>
    <dbReference type="NCBI Taxonomy" id="1675686"/>
    <lineage>
        <taxon>Bacteria</taxon>
        <taxon>Pseudomonadati</taxon>
        <taxon>Pseudomonadota</taxon>
        <taxon>Gammaproteobacteria</taxon>
        <taxon>Acidiferrobacterales</taxon>
        <taxon>Acidiferrobacteraceae</taxon>
        <taxon>Sulfurifustis</taxon>
    </lineage>
</organism>
<dbReference type="KEGG" id="sva:SVA_0593"/>
<dbReference type="EMBL" id="AP014936">
    <property type="protein sequence ID" value="BAU47172.1"/>
    <property type="molecule type" value="Genomic_DNA"/>
</dbReference>
<name>A0A1B4V3T8_9GAMM</name>
<dbReference type="AlphaFoldDB" id="A0A1B4V3T8"/>
<dbReference type="InterPro" id="IPR001789">
    <property type="entry name" value="Sig_transdc_resp-reg_receiver"/>
</dbReference>